<keyword evidence="1 2" id="KW-0175">Coiled coil</keyword>
<protein>
    <recommendedName>
        <fullName evidence="4">CCDC92/74 N-terminal domain-containing protein</fullName>
    </recommendedName>
</protein>
<comment type="caution">
    <text evidence="5">The sequence shown here is derived from an EMBL/GenBank/DDBJ whole genome shotgun (WGS) entry which is preliminary data.</text>
</comment>
<accession>A0A4S2LV80</accession>
<sequence>MISLEGVPFNSSDILEDYPSNGCNTAKSPTPMVLKEGENKVAVLEESIEYLCKQHAFVLNGLYEEIENLRRANKDLQFRLVMCCCVTKGGKHKGKAEPTTCSRTAEDLASEVIELRQQLEKERFMNKTLVHQLETLQMARSVVSETNRSLPRTAPSKGGKVPVNEVFTGGRLEMQTINPKKPPQKHEKRQIEGSDTSNRLSQPIHTRTDTGPSILSPELNPDSSSSAILLTPKTSIKATEGFWVRPSVASLQNKLWQTGGTSPHNPHLPGTRIIPVKLPVLRTSGPVAQPVEEVPGQELLTPTLHPIEIHKEGKASGENVAQRSNSESNQTKSFHSARGALGNNNTTIYDSMHNIPKSANSVAFRTSHPPYDQNLGPFLPALPKPGDPGNASRARKARELQRKRLGRAPDLFPS</sequence>
<keyword evidence="6" id="KW-1185">Reference proteome</keyword>
<feature type="region of interest" description="Disordered" evidence="3">
    <location>
        <begin position="366"/>
        <end position="414"/>
    </location>
</feature>
<dbReference type="OrthoDB" id="2155209at2759"/>
<feature type="domain" description="CCDC92/74 N-terminal" evidence="4">
    <location>
        <begin position="38"/>
        <end position="82"/>
    </location>
</feature>
<dbReference type="Pfam" id="PF14916">
    <property type="entry name" value="CCDC92"/>
    <property type="match status" value="1"/>
</dbReference>
<dbReference type="PANTHER" id="PTHR14882:SF1">
    <property type="entry name" value="CCDC92 DOMAIN-CONTAINING PROTEIN"/>
    <property type="match status" value="1"/>
</dbReference>
<proteinExistence type="predicted"/>
<evidence type="ECO:0000259" key="4">
    <source>
        <dbReference type="Pfam" id="PF14916"/>
    </source>
</evidence>
<dbReference type="InterPro" id="IPR040370">
    <property type="entry name" value="CCDC74A/CCDC74B/CCDC92"/>
</dbReference>
<dbReference type="Proteomes" id="UP000308267">
    <property type="component" value="Unassembled WGS sequence"/>
</dbReference>
<name>A0A4S2LV80_OPIFE</name>
<reference evidence="5 6" key="1">
    <citation type="journal article" date="2019" name="BMC Genomics">
        <title>New insights from Opisthorchis felineus genome: update on genomics of the epidemiologically important liver flukes.</title>
        <authorList>
            <person name="Ershov N.I."/>
            <person name="Mordvinov V.A."/>
            <person name="Prokhortchouk E.B."/>
            <person name="Pakharukova M.Y."/>
            <person name="Gunbin K.V."/>
            <person name="Ustyantsev K."/>
            <person name="Genaev M.A."/>
            <person name="Blinov A.G."/>
            <person name="Mazur A."/>
            <person name="Boulygina E."/>
            <person name="Tsygankova S."/>
            <person name="Khrameeva E."/>
            <person name="Chekanov N."/>
            <person name="Fan G."/>
            <person name="Xiao A."/>
            <person name="Zhang H."/>
            <person name="Xu X."/>
            <person name="Yang H."/>
            <person name="Solovyev V."/>
            <person name="Lee S.M."/>
            <person name="Liu X."/>
            <person name="Afonnikov D.A."/>
            <person name="Skryabin K.G."/>
        </authorList>
    </citation>
    <scope>NUCLEOTIDE SEQUENCE [LARGE SCALE GENOMIC DNA]</scope>
    <source>
        <strain evidence="5">AK-0245</strain>
        <tissue evidence="5">Whole organism</tissue>
    </source>
</reference>
<evidence type="ECO:0000313" key="6">
    <source>
        <dbReference type="Proteomes" id="UP000308267"/>
    </source>
</evidence>
<feature type="coiled-coil region" evidence="2">
    <location>
        <begin position="59"/>
        <end position="122"/>
    </location>
</feature>
<evidence type="ECO:0000256" key="1">
    <source>
        <dbReference type="ARBA" id="ARBA00023054"/>
    </source>
</evidence>
<feature type="region of interest" description="Disordered" evidence="3">
    <location>
        <begin position="313"/>
        <end position="342"/>
    </location>
</feature>
<dbReference type="EMBL" id="SJOL01006401">
    <property type="protein sequence ID" value="TGZ67762.1"/>
    <property type="molecule type" value="Genomic_DNA"/>
</dbReference>
<evidence type="ECO:0000256" key="3">
    <source>
        <dbReference type="SAM" id="MobiDB-lite"/>
    </source>
</evidence>
<feature type="region of interest" description="Disordered" evidence="3">
    <location>
        <begin position="168"/>
        <end position="226"/>
    </location>
</feature>
<gene>
    <name evidence="5" type="ORF">CRM22_004613</name>
</gene>
<dbReference type="AlphaFoldDB" id="A0A4S2LV80"/>
<evidence type="ECO:0000313" key="5">
    <source>
        <dbReference type="EMBL" id="TGZ67762.1"/>
    </source>
</evidence>
<feature type="compositionally biased region" description="Polar residues" evidence="3">
    <location>
        <begin position="193"/>
        <end position="213"/>
    </location>
</feature>
<dbReference type="PANTHER" id="PTHR14882">
    <property type="entry name" value="COILED-COIL DOMAIN-CONTAINING 74A"/>
    <property type="match status" value="1"/>
</dbReference>
<dbReference type="InterPro" id="IPR039496">
    <property type="entry name" value="CCDC92/74_N"/>
</dbReference>
<organism evidence="5 6">
    <name type="scientific">Opisthorchis felineus</name>
    <dbReference type="NCBI Taxonomy" id="147828"/>
    <lineage>
        <taxon>Eukaryota</taxon>
        <taxon>Metazoa</taxon>
        <taxon>Spiralia</taxon>
        <taxon>Lophotrochozoa</taxon>
        <taxon>Platyhelminthes</taxon>
        <taxon>Trematoda</taxon>
        <taxon>Digenea</taxon>
        <taxon>Opisthorchiida</taxon>
        <taxon>Opisthorchiata</taxon>
        <taxon>Opisthorchiidae</taxon>
        <taxon>Opisthorchis</taxon>
    </lineage>
</organism>
<evidence type="ECO:0000256" key="2">
    <source>
        <dbReference type="SAM" id="Coils"/>
    </source>
</evidence>
<feature type="compositionally biased region" description="Polar residues" evidence="3">
    <location>
        <begin position="319"/>
        <end position="334"/>
    </location>
</feature>